<comment type="caution">
    <text evidence="3">The sequence shown here is derived from an EMBL/GenBank/DDBJ whole genome shotgun (WGS) entry which is preliminary data.</text>
</comment>
<feature type="compositionally biased region" description="Basic residues" evidence="1">
    <location>
        <begin position="135"/>
        <end position="151"/>
    </location>
</feature>
<evidence type="ECO:0000313" key="3">
    <source>
        <dbReference type="EMBL" id="RSL17245.1"/>
    </source>
</evidence>
<reference evidence="3 4" key="1">
    <citation type="submission" date="2018-12" db="EMBL/GenBank/DDBJ databases">
        <title>Sequencing of bacterial isolates from soil warming experiment in Harvard Forest, Massachusetts, USA.</title>
        <authorList>
            <person name="Deangelis K."/>
        </authorList>
    </citation>
    <scope>NUCLEOTIDE SEQUENCE [LARGE SCALE GENOMIC DNA]</scope>
    <source>
        <strain evidence="3 4">EB153</strain>
    </source>
</reference>
<sequence>MASISGDVAGNARNDFRVGAGTAGSPFIVMSGNVRLSPALFAFAVVVAVAFAVLVCHPRRGPAFAFAFAVAVVVASAVAVAVASRYPKVSALGLSNAPEKGDFSPYGIPTTPQTHINKPAFPHFFPLVTHQKPPTTHRNRSRTSVRTRYKKNTSENNPCTRKNPACRREKINK</sequence>
<dbReference type="Proteomes" id="UP000269669">
    <property type="component" value="Unassembled WGS sequence"/>
</dbReference>
<accession>A0A3R9QBG7</accession>
<feature type="transmembrane region" description="Helical" evidence="2">
    <location>
        <begin position="63"/>
        <end position="83"/>
    </location>
</feature>
<evidence type="ECO:0000313" key="4">
    <source>
        <dbReference type="Proteomes" id="UP000269669"/>
    </source>
</evidence>
<organism evidence="3 4">
    <name type="scientific">Edaphobacter aggregans</name>
    <dbReference type="NCBI Taxonomy" id="570835"/>
    <lineage>
        <taxon>Bacteria</taxon>
        <taxon>Pseudomonadati</taxon>
        <taxon>Acidobacteriota</taxon>
        <taxon>Terriglobia</taxon>
        <taxon>Terriglobales</taxon>
        <taxon>Acidobacteriaceae</taxon>
        <taxon>Edaphobacter</taxon>
    </lineage>
</organism>
<protein>
    <submittedName>
        <fullName evidence="3">Uncharacterized protein</fullName>
    </submittedName>
</protein>
<name>A0A3R9QBG7_9BACT</name>
<keyword evidence="2" id="KW-0472">Membrane</keyword>
<dbReference type="AlphaFoldDB" id="A0A3R9QBG7"/>
<gene>
    <name evidence="3" type="ORF">EDE15_2775</name>
</gene>
<keyword evidence="2" id="KW-1133">Transmembrane helix</keyword>
<feature type="transmembrane region" description="Helical" evidence="2">
    <location>
        <begin position="36"/>
        <end position="56"/>
    </location>
</feature>
<evidence type="ECO:0000256" key="1">
    <source>
        <dbReference type="SAM" id="MobiDB-lite"/>
    </source>
</evidence>
<keyword evidence="2" id="KW-0812">Transmembrane</keyword>
<feature type="region of interest" description="Disordered" evidence="1">
    <location>
        <begin position="130"/>
        <end position="173"/>
    </location>
</feature>
<keyword evidence="4" id="KW-1185">Reference proteome</keyword>
<dbReference type="EMBL" id="RSDW01000001">
    <property type="protein sequence ID" value="RSL17245.1"/>
    <property type="molecule type" value="Genomic_DNA"/>
</dbReference>
<proteinExistence type="predicted"/>
<evidence type="ECO:0000256" key="2">
    <source>
        <dbReference type="SAM" id="Phobius"/>
    </source>
</evidence>